<dbReference type="EMBL" id="CM010725">
    <property type="protein sequence ID" value="RZC82110.1"/>
    <property type="molecule type" value="Genomic_DNA"/>
</dbReference>
<evidence type="ECO:0000256" key="4">
    <source>
        <dbReference type="ARBA" id="ARBA00022679"/>
    </source>
</evidence>
<evidence type="ECO:0000313" key="9">
    <source>
        <dbReference type="Proteomes" id="UP000316621"/>
    </source>
</evidence>
<dbReference type="STRING" id="3469.A0A4Y7LBT6"/>
<evidence type="ECO:0000256" key="6">
    <source>
        <dbReference type="PROSITE-ProRule" id="PRU00354"/>
    </source>
</evidence>
<gene>
    <name evidence="8" type="ORF">C5167_044897</name>
</gene>
<dbReference type="Gene3D" id="3.40.50.150">
    <property type="entry name" value="Vaccinia Virus protein VP39"/>
    <property type="match status" value="1"/>
</dbReference>
<protein>
    <recommendedName>
        <fullName evidence="3">spermidine synthase</fullName>
        <ecNumber evidence="3">2.5.1.16</ecNumber>
    </recommendedName>
</protein>
<evidence type="ECO:0000313" key="8">
    <source>
        <dbReference type="EMBL" id="RZC82110.1"/>
    </source>
</evidence>
<dbReference type="Gramene" id="RZC82110">
    <property type="protein sequence ID" value="RZC82110"/>
    <property type="gene ID" value="C5167_044897"/>
</dbReference>
<feature type="domain" description="PABS" evidence="7">
    <location>
        <begin position="1"/>
        <end position="122"/>
    </location>
</feature>
<dbReference type="InterPro" id="IPR029063">
    <property type="entry name" value="SAM-dependent_MTases_sf"/>
</dbReference>
<proteinExistence type="inferred from homology"/>
<feature type="active site" description="Proton acceptor" evidence="6">
    <location>
        <position position="39"/>
    </location>
</feature>
<organism evidence="8 9">
    <name type="scientific">Papaver somniferum</name>
    <name type="common">Opium poppy</name>
    <dbReference type="NCBI Taxonomy" id="3469"/>
    <lineage>
        <taxon>Eukaryota</taxon>
        <taxon>Viridiplantae</taxon>
        <taxon>Streptophyta</taxon>
        <taxon>Embryophyta</taxon>
        <taxon>Tracheophyta</taxon>
        <taxon>Spermatophyta</taxon>
        <taxon>Magnoliopsida</taxon>
        <taxon>Ranunculales</taxon>
        <taxon>Papaveraceae</taxon>
        <taxon>Papaveroideae</taxon>
        <taxon>Papaver</taxon>
    </lineage>
</organism>
<dbReference type="Pfam" id="PF01564">
    <property type="entry name" value="Spermine_synth"/>
    <property type="match status" value="1"/>
</dbReference>
<comment type="similarity">
    <text evidence="2">Belongs to the spermidine/spermine synthase family.</text>
</comment>
<sequence length="123" mass="13461">MKNGEVVGVAYLRTMIDGQTGVACLKVVPEGTDAAVIVDSSAPIGPTQELFEKLFFESVAKAIRPGGVVCTQAESIWLHMHIIEDIVSNCQIFKGSVNYVWTTVRTYPRLASLSMEIQIFRGI</sequence>
<dbReference type="OMA" id="NCQIFKG"/>
<comment type="pathway">
    <text evidence="1">Amine and polyamine biosynthesis; spermidine biosynthesis; spermidine from putrescine: step 1/1.</text>
</comment>
<dbReference type="PANTHER" id="PTHR11558:SF11">
    <property type="entry name" value="SPERMIDINE SYNTHASE"/>
    <property type="match status" value="1"/>
</dbReference>
<dbReference type="SUPFAM" id="SSF53335">
    <property type="entry name" value="S-adenosyl-L-methionine-dependent methyltransferases"/>
    <property type="match status" value="1"/>
</dbReference>
<dbReference type="Proteomes" id="UP000316621">
    <property type="component" value="Chromosome 11"/>
</dbReference>
<dbReference type="GO" id="GO:0008295">
    <property type="term" value="P:spermidine biosynthetic process"/>
    <property type="evidence" value="ECO:0007669"/>
    <property type="project" value="TreeGrafter"/>
</dbReference>
<dbReference type="AlphaFoldDB" id="A0A4Y7LBT6"/>
<reference evidence="8 9" key="1">
    <citation type="journal article" date="2018" name="Science">
        <title>The opium poppy genome and morphinan production.</title>
        <authorList>
            <person name="Guo L."/>
            <person name="Winzer T."/>
            <person name="Yang X."/>
            <person name="Li Y."/>
            <person name="Ning Z."/>
            <person name="He Z."/>
            <person name="Teodor R."/>
            <person name="Lu Y."/>
            <person name="Bowser T.A."/>
            <person name="Graham I.A."/>
            <person name="Ye K."/>
        </authorList>
    </citation>
    <scope>NUCLEOTIDE SEQUENCE [LARGE SCALE GENOMIC DNA]</scope>
    <source>
        <strain evidence="9">cv. HN1</strain>
        <tissue evidence="8">Leaves</tissue>
    </source>
</reference>
<keyword evidence="9" id="KW-1185">Reference proteome</keyword>
<dbReference type="InterPro" id="IPR030374">
    <property type="entry name" value="PABS"/>
</dbReference>
<evidence type="ECO:0000256" key="5">
    <source>
        <dbReference type="ARBA" id="ARBA00049307"/>
    </source>
</evidence>
<dbReference type="InterPro" id="IPR001045">
    <property type="entry name" value="Spermi_synthase"/>
</dbReference>
<comment type="catalytic activity">
    <reaction evidence="5">
        <text>S-adenosyl 3-(methylsulfanyl)propylamine + putrescine = S-methyl-5'-thioadenosine + spermidine + H(+)</text>
        <dbReference type="Rhea" id="RHEA:12721"/>
        <dbReference type="ChEBI" id="CHEBI:15378"/>
        <dbReference type="ChEBI" id="CHEBI:17509"/>
        <dbReference type="ChEBI" id="CHEBI:57443"/>
        <dbReference type="ChEBI" id="CHEBI:57834"/>
        <dbReference type="ChEBI" id="CHEBI:326268"/>
        <dbReference type="EC" id="2.5.1.16"/>
    </reaction>
</comment>
<dbReference type="PROSITE" id="PS51006">
    <property type="entry name" value="PABS_2"/>
    <property type="match status" value="1"/>
</dbReference>
<keyword evidence="6" id="KW-0620">Polyamine biosynthesis</keyword>
<evidence type="ECO:0000259" key="7">
    <source>
        <dbReference type="PROSITE" id="PS51006"/>
    </source>
</evidence>
<dbReference type="PANTHER" id="PTHR11558">
    <property type="entry name" value="SPERMIDINE/SPERMINE SYNTHASE"/>
    <property type="match status" value="1"/>
</dbReference>
<name>A0A4Y7LBT6_PAPSO</name>
<keyword evidence="4 6" id="KW-0808">Transferase</keyword>
<dbReference type="GO" id="GO:0005829">
    <property type="term" value="C:cytosol"/>
    <property type="evidence" value="ECO:0007669"/>
    <property type="project" value="TreeGrafter"/>
</dbReference>
<evidence type="ECO:0000256" key="2">
    <source>
        <dbReference type="ARBA" id="ARBA00007867"/>
    </source>
</evidence>
<accession>A0A4Y7LBT6</accession>
<dbReference type="EC" id="2.5.1.16" evidence="3"/>
<evidence type="ECO:0000256" key="3">
    <source>
        <dbReference type="ARBA" id="ARBA00012455"/>
    </source>
</evidence>
<dbReference type="GO" id="GO:0004766">
    <property type="term" value="F:spermidine synthase activity"/>
    <property type="evidence" value="ECO:0007669"/>
    <property type="project" value="UniProtKB-EC"/>
</dbReference>
<evidence type="ECO:0000256" key="1">
    <source>
        <dbReference type="ARBA" id="ARBA00005123"/>
    </source>
</evidence>